<dbReference type="EMBL" id="JAPTMU010000003">
    <property type="protein sequence ID" value="KAJ4946264.1"/>
    <property type="molecule type" value="Genomic_DNA"/>
</dbReference>
<organism evidence="1 2">
    <name type="scientific">Pogonophryne albipinna</name>
    <dbReference type="NCBI Taxonomy" id="1090488"/>
    <lineage>
        <taxon>Eukaryota</taxon>
        <taxon>Metazoa</taxon>
        <taxon>Chordata</taxon>
        <taxon>Craniata</taxon>
        <taxon>Vertebrata</taxon>
        <taxon>Euteleostomi</taxon>
        <taxon>Actinopterygii</taxon>
        <taxon>Neopterygii</taxon>
        <taxon>Teleostei</taxon>
        <taxon>Neoteleostei</taxon>
        <taxon>Acanthomorphata</taxon>
        <taxon>Eupercaria</taxon>
        <taxon>Perciformes</taxon>
        <taxon>Notothenioidei</taxon>
        <taxon>Pogonophryne</taxon>
    </lineage>
</organism>
<name>A0AAD6FS94_9TELE</name>
<evidence type="ECO:0000313" key="2">
    <source>
        <dbReference type="Proteomes" id="UP001219934"/>
    </source>
</evidence>
<protein>
    <submittedName>
        <fullName evidence="1">Uncharacterized protein</fullName>
    </submittedName>
</protein>
<reference evidence="1" key="1">
    <citation type="submission" date="2022-11" db="EMBL/GenBank/DDBJ databases">
        <title>Chromosome-level genome of Pogonophryne albipinna.</title>
        <authorList>
            <person name="Jo E."/>
        </authorList>
    </citation>
    <scope>NUCLEOTIDE SEQUENCE</scope>
    <source>
        <strain evidence="1">SGF0006</strain>
        <tissue evidence="1">Muscle</tissue>
    </source>
</reference>
<keyword evidence="2" id="KW-1185">Reference proteome</keyword>
<proteinExistence type="predicted"/>
<dbReference type="AlphaFoldDB" id="A0AAD6FS94"/>
<accession>A0AAD6FS94</accession>
<dbReference type="Proteomes" id="UP001219934">
    <property type="component" value="Unassembled WGS sequence"/>
</dbReference>
<comment type="caution">
    <text evidence="1">The sequence shown here is derived from an EMBL/GenBank/DDBJ whole genome shotgun (WGS) entry which is preliminary data.</text>
</comment>
<evidence type="ECO:0000313" key="1">
    <source>
        <dbReference type="EMBL" id="KAJ4946264.1"/>
    </source>
</evidence>
<feature type="non-terminal residue" evidence="1">
    <location>
        <position position="1"/>
    </location>
</feature>
<sequence>MRASDWSGGYGIWLIISRERRGQELHETRRHSSGGVVSRWRHLSPADQVEVSMGGGIKGRRGGTSKLPVQDPPALDLEQETLEGGFQSPCYADVLKLSHCNRLISKRPKPIYLCLVMLLKVCVCGGGHLERKDEEGFEGRRVSKPAIGRLTIVLGNGWRLWGGGE</sequence>
<gene>
    <name evidence="1" type="ORF">JOQ06_023932</name>
</gene>